<dbReference type="EMBL" id="FNDU01000002">
    <property type="protein sequence ID" value="SDH75735.1"/>
    <property type="molecule type" value="Genomic_DNA"/>
</dbReference>
<dbReference type="GO" id="GO:0006635">
    <property type="term" value="P:fatty acid beta-oxidation"/>
    <property type="evidence" value="ECO:0007669"/>
    <property type="project" value="TreeGrafter"/>
</dbReference>
<dbReference type="NCBIfam" id="NF005803">
    <property type="entry name" value="PRK07658.1"/>
    <property type="match status" value="1"/>
</dbReference>
<evidence type="ECO:0000256" key="2">
    <source>
        <dbReference type="ARBA" id="ARBA00023239"/>
    </source>
</evidence>
<reference evidence="3 4" key="1">
    <citation type="submission" date="2016-10" db="EMBL/GenBank/DDBJ databases">
        <authorList>
            <person name="de Groot N.N."/>
        </authorList>
    </citation>
    <scope>NUCLEOTIDE SEQUENCE [LARGE SCALE GENOMIC DNA]</scope>
    <source>
        <strain evidence="4">P4B,CCM 7963,CECT 7998,DSM 25260,IBRC-M 10614,KCTC 13821</strain>
    </source>
</reference>
<dbReference type="PANTHER" id="PTHR11941:SF175">
    <property type="entry name" value="ENOYL-COA HYDRATASE-RELATED"/>
    <property type="match status" value="1"/>
</dbReference>
<comment type="similarity">
    <text evidence="1">Belongs to the enoyl-CoA hydratase/isomerase family.</text>
</comment>
<dbReference type="Gene3D" id="3.90.226.10">
    <property type="entry name" value="2-enoyl-CoA Hydratase, Chain A, domain 1"/>
    <property type="match status" value="1"/>
</dbReference>
<dbReference type="FunFam" id="3.90.226.10:FF:000009">
    <property type="entry name" value="Carnitinyl-CoA dehydratase"/>
    <property type="match status" value="1"/>
</dbReference>
<protein>
    <submittedName>
        <fullName evidence="3">Short chain enoyl-CoA hydratase</fullName>
    </submittedName>
</protein>
<evidence type="ECO:0000256" key="1">
    <source>
        <dbReference type="ARBA" id="ARBA00005254"/>
    </source>
</evidence>
<proteinExistence type="inferred from homology"/>
<dbReference type="Pfam" id="PF00378">
    <property type="entry name" value="ECH_1"/>
    <property type="match status" value="1"/>
</dbReference>
<dbReference type="AlphaFoldDB" id="A0A1G8F0S3"/>
<dbReference type="InterPro" id="IPR029045">
    <property type="entry name" value="ClpP/crotonase-like_dom_sf"/>
</dbReference>
<dbReference type="Proteomes" id="UP000199017">
    <property type="component" value="Unassembled WGS sequence"/>
</dbReference>
<keyword evidence="4" id="KW-1185">Reference proteome</keyword>
<dbReference type="RefSeq" id="WP_091581906.1">
    <property type="nucleotide sequence ID" value="NZ_FNDU01000002.1"/>
</dbReference>
<dbReference type="OrthoDB" id="9775794at2"/>
<dbReference type="InterPro" id="IPR001753">
    <property type="entry name" value="Enoyl-CoA_hydra/iso"/>
</dbReference>
<dbReference type="GO" id="GO:0016829">
    <property type="term" value="F:lyase activity"/>
    <property type="evidence" value="ECO:0007669"/>
    <property type="project" value="UniProtKB-KW"/>
</dbReference>
<name>A0A1G8F0S3_9BACI</name>
<organism evidence="3 4">
    <name type="scientific">Alteribacillus bidgolensis</name>
    <dbReference type="NCBI Taxonomy" id="930129"/>
    <lineage>
        <taxon>Bacteria</taxon>
        <taxon>Bacillati</taxon>
        <taxon>Bacillota</taxon>
        <taxon>Bacilli</taxon>
        <taxon>Bacillales</taxon>
        <taxon>Bacillaceae</taxon>
        <taxon>Alteribacillus</taxon>
    </lineage>
</organism>
<evidence type="ECO:0000313" key="3">
    <source>
        <dbReference type="EMBL" id="SDH75735.1"/>
    </source>
</evidence>
<evidence type="ECO:0000313" key="4">
    <source>
        <dbReference type="Proteomes" id="UP000199017"/>
    </source>
</evidence>
<dbReference type="SUPFAM" id="SSF52096">
    <property type="entry name" value="ClpP/crotonase"/>
    <property type="match status" value="1"/>
</dbReference>
<dbReference type="PANTHER" id="PTHR11941">
    <property type="entry name" value="ENOYL-COA HYDRATASE-RELATED"/>
    <property type="match status" value="1"/>
</dbReference>
<gene>
    <name evidence="3" type="ORF">SAMN05216352_102469</name>
</gene>
<accession>A0A1G8F0S3</accession>
<keyword evidence="2" id="KW-0456">Lyase</keyword>
<dbReference type="STRING" id="930129.SAMN05216352_102469"/>
<sequence>MECFQIKKEGSIAILTFKRPPANALSRAVITELKEALDTLDSDGEVKVIILHGDGKFFAAGADIKEFTQVENGEEFSELARKGQFLFERLEALTKPVICAIHGAALGGGLELAMACHLRIAAEDAKLGQPEINLGLIPGFAGSQRLPDLVGRAKAAEMLLTGEPITGAEAEKWGLVNEACPAEEVLEKATALAEKAASKSGVTIKMIMELLQYSKRTRFSDGVKKEAELFGKAYDSHDGKEGIHAFLEKRKPTFKNQ</sequence>
<dbReference type="CDD" id="cd06558">
    <property type="entry name" value="crotonase-like"/>
    <property type="match status" value="1"/>
</dbReference>